<evidence type="ECO:0000256" key="1">
    <source>
        <dbReference type="ARBA" id="ARBA00022603"/>
    </source>
</evidence>
<dbReference type="PANTHER" id="PTHR43464:SF19">
    <property type="entry name" value="UBIQUINONE BIOSYNTHESIS O-METHYLTRANSFERASE, MITOCHONDRIAL"/>
    <property type="match status" value="1"/>
</dbReference>
<dbReference type="Pfam" id="PF13649">
    <property type="entry name" value="Methyltransf_25"/>
    <property type="match status" value="1"/>
</dbReference>
<evidence type="ECO:0000313" key="5">
    <source>
        <dbReference type="EMBL" id="MCQ4040944.1"/>
    </source>
</evidence>
<keyword evidence="2" id="KW-0808">Transferase</keyword>
<keyword evidence="6" id="KW-1185">Reference proteome</keyword>
<dbReference type="SUPFAM" id="SSF53335">
    <property type="entry name" value="S-adenosyl-L-methionine-dependent methyltransferases"/>
    <property type="match status" value="1"/>
</dbReference>
<dbReference type="Gene3D" id="3.40.50.150">
    <property type="entry name" value="Vaccinia Virus protein VP39"/>
    <property type="match status" value="1"/>
</dbReference>
<organism evidence="5 6">
    <name type="scientific">Streptantibioticus rubrisoli</name>
    <dbReference type="NCBI Taxonomy" id="1387313"/>
    <lineage>
        <taxon>Bacteria</taxon>
        <taxon>Bacillati</taxon>
        <taxon>Actinomycetota</taxon>
        <taxon>Actinomycetes</taxon>
        <taxon>Kitasatosporales</taxon>
        <taxon>Streptomycetaceae</taxon>
        <taxon>Streptantibioticus</taxon>
    </lineage>
</organism>
<dbReference type="EMBL" id="JANFNH010000001">
    <property type="protein sequence ID" value="MCQ4040944.1"/>
    <property type="molecule type" value="Genomic_DNA"/>
</dbReference>
<keyword evidence="3" id="KW-0949">S-adenosyl-L-methionine</keyword>
<evidence type="ECO:0000256" key="3">
    <source>
        <dbReference type="ARBA" id="ARBA00022691"/>
    </source>
</evidence>
<gene>
    <name evidence="5" type="ORF">NON19_02595</name>
</gene>
<protein>
    <submittedName>
        <fullName evidence="5">Methyltransferase domain-containing protein</fullName>
    </submittedName>
</protein>
<evidence type="ECO:0000259" key="4">
    <source>
        <dbReference type="Pfam" id="PF13649"/>
    </source>
</evidence>
<accession>A0ABT1P6E9</accession>
<proteinExistence type="predicted"/>
<evidence type="ECO:0000313" key="6">
    <source>
        <dbReference type="Proteomes" id="UP001206206"/>
    </source>
</evidence>
<dbReference type="PANTHER" id="PTHR43464">
    <property type="entry name" value="METHYLTRANSFERASE"/>
    <property type="match status" value="1"/>
</dbReference>
<keyword evidence="1 5" id="KW-0489">Methyltransferase</keyword>
<feature type="domain" description="Methyltransferase" evidence="4">
    <location>
        <begin position="44"/>
        <end position="137"/>
    </location>
</feature>
<dbReference type="InterPro" id="IPR041698">
    <property type="entry name" value="Methyltransf_25"/>
</dbReference>
<evidence type="ECO:0000256" key="2">
    <source>
        <dbReference type="ARBA" id="ARBA00022679"/>
    </source>
</evidence>
<dbReference type="InterPro" id="IPR029063">
    <property type="entry name" value="SAM-dependent_MTases_sf"/>
</dbReference>
<comment type="caution">
    <text evidence="5">The sequence shown here is derived from an EMBL/GenBank/DDBJ whole genome shotgun (WGS) entry which is preliminary data.</text>
</comment>
<name>A0ABT1P6E9_9ACTN</name>
<dbReference type="Proteomes" id="UP001206206">
    <property type="component" value="Unassembled WGS sequence"/>
</dbReference>
<dbReference type="GO" id="GO:0032259">
    <property type="term" value="P:methylation"/>
    <property type="evidence" value="ECO:0007669"/>
    <property type="project" value="UniProtKB-KW"/>
</dbReference>
<dbReference type="GO" id="GO:0008168">
    <property type="term" value="F:methyltransferase activity"/>
    <property type="evidence" value="ECO:0007669"/>
    <property type="project" value="UniProtKB-KW"/>
</dbReference>
<dbReference type="CDD" id="cd02440">
    <property type="entry name" value="AdoMet_MTases"/>
    <property type="match status" value="1"/>
</dbReference>
<reference evidence="5 6" key="1">
    <citation type="submission" date="2022-06" db="EMBL/GenBank/DDBJ databases">
        <title>Draft genome sequence of type strain Streptomyces rubrisoli DSM 42083.</title>
        <authorList>
            <person name="Duangmal K."/>
            <person name="Klaysubun C."/>
        </authorList>
    </citation>
    <scope>NUCLEOTIDE SEQUENCE [LARGE SCALE GENOMIC DNA]</scope>
    <source>
        <strain evidence="5 6">DSM 42083</strain>
    </source>
</reference>
<sequence length="213" mass="23553">MTEHTHSTAELWDARYRESERIWSGKPNTVLFREASGLQPGRALDLGCGEGGDAIWLAGQGWRVTAADISRVALDRAARHARAAGVGDRIDWQWHDLATSFPTGEFDLVSAQFLHSFGDIPREEILRKAAAAVAPGGVLLIEGHCGLPTWEDHSHPSVPLPTPEEVIEALHLPDGQWEVLLSEEHERIQTLPDGQSITRTDNTVKIRRLAEPR</sequence>
<dbReference type="RefSeq" id="WP_255924877.1">
    <property type="nucleotide sequence ID" value="NZ_JANFNH010000001.1"/>
</dbReference>